<evidence type="ECO:0000256" key="7">
    <source>
        <dbReference type="HAMAP-Rule" id="MF_00503"/>
    </source>
</evidence>
<dbReference type="EMBL" id="DVFU01000031">
    <property type="protein sequence ID" value="HIQ64414.1"/>
    <property type="molecule type" value="Genomic_DNA"/>
</dbReference>
<feature type="domain" description="Ribosomal protein L9" evidence="9">
    <location>
        <begin position="13"/>
        <end position="40"/>
    </location>
</feature>
<protein>
    <recommendedName>
        <fullName evidence="6 7">Large ribosomal subunit protein bL9</fullName>
    </recommendedName>
</protein>
<dbReference type="SUPFAM" id="SSF55653">
    <property type="entry name" value="Ribosomal protein L9 C-domain"/>
    <property type="match status" value="1"/>
</dbReference>
<dbReference type="AlphaFoldDB" id="A0A9D1CL49"/>
<dbReference type="PROSITE" id="PS00651">
    <property type="entry name" value="RIBOSOMAL_L9"/>
    <property type="match status" value="1"/>
</dbReference>
<accession>A0A9D1CL49</accession>
<keyword evidence="2 7" id="KW-0699">rRNA-binding</keyword>
<dbReference type="InterPro" id="IPR020069">
    <property type="entry name" value="Ribosomal_bL9_C"/>
</dbReference>
<dbReference type="Proteomes" id="UP000886725">
    <property type="component" value="Unassembled WGS sequence"/>
</dbReference>
<reference evidence="10" key="1">
    <citation type="submission" date="2020-10" db="EMBL/GenBank/DDBJ databases">
        <authorList>
            <person name="Gilroy R."/>
        </authorList>
    </citation>
    <scope>NUCLEOTIDE SEQUENCE</scope>
    <source>
        <strain evidence="10">CHK165-10780</strain>
    </source>
</reference>
<keyword evidence="5 7" id="KW-0687">Ribonucleoprotein</keyword>
<dbReference type="Pfam" id="PF01281">
    <property type="entry name" value="Ribosomal_L9_N"/>
    <property type="match status" value="1"/>
</dbReference>
<dbReference type="InterPro" id="IPR036935">
    <property type="entry name" value="Ribosomal_bL9_N_sf"/>
</dbReference>
<evidence type="ECO:0000256" key="3">
    <source>
        <dbReference type="ARBA" id="ARBA00022884"/>
    </source>
</evidence>
<dbReference type="GO" id="GO:1990904">
    <property type="term" value="C:ribonucleoprotein complex"/>
    <property type="evidence" value="ECO:0007669"/>
    <property type="project" value="UniProtKB-KW"/>
</dbReference>
<name>A0A9D1CL49_9FIRM</name>
<evidence type="ECO:0000256" key="4">
    <source>
        <dbReference type="ARBA" id="ARBA00022980"/>
    </source>
</evidence>
<dbReference type="GO" id="GO:0003735">
    <property type="term" value="F:structural constituent of ribosome"/>
    <property type="evidence" value="ECO:0007669"/>
    <property type="project" value="InterPro"/>
</dbReference>
<keyword evidence="4 7" id="KW-0689">Ribosomal protein</keyword>
<dbReference type="Gene3D" id="3.40.5.10">
    <property type="entry name" value="Ribosomal protein L9, N-terminal domain"/>
    <property type="match status" value="1"/>
</dbReference>
<dbReference type="PANTHER" id="PTHR21368">
    <property type="entry name" value="50S RIBOSOMAL PROTEIN L9"/>
    <property type="match status" value="1"/>
</dbReference>
<dbReference type="Pfam" id="PF03948">
    <property type="entry name" value="Ribosomal_L9_C"/>
    <property type="match status" value="1"/>
</dbReference>
<dbReference type="InterPro" id="IPR036791">
    <property type="entry name" value="Ribosomal_bL9_C_sf"/>
</dbReference>
<comment type="caution">
    <text evidence="10">The sequence shown here is derived from an EMBL/GenBank/DDBJ whole genome shotgun (WGS) entry which is preliminary data.</text>
</comment>
<comment type="similarity">
    <text evidence="1 7">Belongs to the bacterial ribosomal protein bL9 family.</text>
</comment>
<dbReference type="GO" id="GO:0006412">
    <property type="term" value="P:translation"/>
    <property type="evidence" value="ECO:0007669"/>
    <property type="project" value="UniProtKB-UniRule"/>
</dbReference>
<dbReference type="GO" id="GO:0019843">
    <property type="term" value="F:rRNA binding"/>
    <property type="evidence" value="ECO:0007669"/>
    <property type="project" value="UniProtKB-UniRule"/>
</dbReference>
<evidence type="ECO:0000256" key="6">
    <source>
        <dbReference type="ARBA" id="ARBA00035292"/>
    </source>
</evidence>
<dbReference type="InterPro" id="IPR020070">
    <property type="entry name" value="Ribosomal_bL9_N"/>
</dbReference>
<keyword evidence="8" id="KW-0175">Coiled coil</keyword>
<dbReference type="InterPro" id="IPR000244">
    <property type="entry name" value="Ribosomal_bL9"/>
</dbReference>
<proteinExistence type="inferred from homology"/>
<dbReference type="SUPFAM" id="SSF55658">
    <property type="entry name" value="L9 N-domain-like"/>
    <property type="match status" value="1"/>
</dbReference>
<evidence type="ECO:0000256" key="1">
    <source>
        <dbReference type="ARBA" id="ARBA00010605"/>
    </source>
</evidence>
<feature type="coiled-coil region" evidence="8">
    <location>
        <begin position="40"/>
        <end position="70"/>
    </location>
</feature>
<evidence type="ECO:0000256" key="5">
    <source>
        <dbReference type="ARBA" id="ARBA00023274"/>
    </source>
</evidence>
<dbReference type="InterPro" id="IPR009027">
    <property type="entry name" value="Ribosomal_bL9/RNase_H1_N"/>
</dbReference>
<dbReference type="InterPro" id="IPR020594">
    <property type="entry name" value="Ribosomal_bL9_bac/chp"/>
</dbReference>
<keyword evidence="3 7" id="KW-0694">RNA-binding</keyword>
<sequence length="146" mass="16660">MKVIFIKDLRGQGKKGEIKNVKDGYAENFLIKNGYALQANEQNLAKMNRLQKAEDALDQENRKKAMELKAQIEKKPLLFQVKTGDHDRVFGSISAKQIKEELDKKGYSVDRKNIQIDYPIASLGMHRVTVVLYKDITAVVQVQLVK</sequence>
<dbReference type="GO" id="GO:0005840">
    <property type="term" value="C:ribosome"/>
    <property type="evidence" value="ECO:0007669"/>
    <property type="project" value="UniProtKB-KW"/>
</dbReference>
<dbReference type="NCBIfam" id="TIGR00158">
    <property type="entry name" value="L9"/>
    <property type="match status" value="1"/>
</dbReference>
<gene>
    <name evidence="7 10" type="primary">rplI</name>
    <name evidence="10" type="ORF">IAC85_01605</name>
</gene>
<evidence type="ECO:0000256" key="2">
    <source>
        <dbReference type="ARBA" id="ARBA00022730"/>
    </source>
</evidence>
<organism evidence="10 11">
    <name type="scientific">Candidatus Faecenecus gallistercoris</name>
    <dbReference type="NCBI Taxonomy" id="2840793"/>
    <lineage>
        <taxon>Bacteria</taxon>
        <taxon>Bacillati</taxon>
        <taxon>Bacillota</taxon>
        <taxon>Bacillota incertae sedis</taxon>
        <taxon>Candidatus Faecenecus</taxon>
    </lineage>
</organism>
<evidence type="ECO:0000256" key="8">
    <source>
        <dbReference type="SAM" id="Coils"/>
    </source>
</evidence>
<dbReference type="HAMAP" id="MF_00503">
    <property type="entry name" value="Ribosomal_bL9"/>
    <property type="match status" value="1"/>
</dbReference>
<comment type="function">
    <text evidence="7">Binds to the 23S rRNA.</text>
</comment>
<evidence type="ECO:0000313" key="10">
    <source>
        <dbReference type="EMBL" id="HIQ64414.1"/>
    </source>
</evidence>
<dbReference type="Gene3D" id="3.10.430.100">
    <property type="entry name" value="Ribosomal protein L9, C-terminal domain"/>
    <property type="match status" value="1"/>
</dbReference>
<evidence type="ECO:0000259" key="9">
    <source>
        <dbReference type="PROSITE" id="PS00651"/>
    </source>
</evidence>
<evidence type="ECO:0000313" key="11">
    <source>
        <dbReference type="Proteomes" id="UP000886725"/>
    </source>
</evidence>
<reference evidence="10" key="2">
    <citation type="journal article" date="2021" name="PeerJ">
        <title>Extensive microbial diversity within the chicken gut microbiome revealed by metagenomics and culture.</title>
        <authorList>
            <person name="Gilroy R."/>
            <person name="Ravi A."/>
            <person name="Getino M."/>
            <person name="Pursley I."/>
            <person name="Horton D.L."/>
            <person name="Alikhan N.F."/>
            <person name="Baker D."/>
            <person name="Gharbi K."/>
            <person name="Hall N."/>
            <person name="Watson M."/>
            <person name="Adriaenssens E.M."/>
            <person name="Foster-Nyarko E."/>
            <person name="Jarju S."/>
            <person name="Secka A."/>
            <person name="Antonio M."/>
            <person name="Oren A."/>
            <person name="Chaudhuri R.R."/>
            <person name="La Ragione R."/>
            <person name="Hildebrand F."/>
            <person name="Pallen M.J."/>
        </authorList>
    </citation>
    <scope>NUCLEOTIDE SEQUENCE</scope>
    <source>
        <strain evidence="10">CHK165-10780</strain>
    </source>
</reference>